<dbReference type="GO" id="GO:0005829">
    <property type="term" value="C:cytosol"/>
    <property type="evidence" value="ECO:0007669"/>
    <property type="project" value="TreeGrafter"/>
</dbReference>
<evidence type="ECO:0000256" key="5">
    <source>
        <dbReference type="ARBA" id="ARBA00022840"/>
    </source>
</evidence>
<dbReference type="PIRSF" id="PIRSF001589">
    <property type="entry name" value="Asn_synthetase_glu-h"/>
    <property type="match status" value="1"/>
</dbReference>
<proteinExistence type="inferred from homology"/>
<accession>A0A9D1JFI4</accession>
<dbReference type="PANTHER" id="PTHR43284:SF1">
    <property type="entry name" value="ASPARAGINE SYNTHETASE"/>
    <property type="match status" value="1"/>
</dbReference>
<feature type="binding site" evidence="10">
    <location>
        <position position="97"/>
    </location>
    <ligand>
        <name>L-glutamine</name>
        <dbReference type="ChEBI" id="CHEBI:58359"/>
    </ligand>
</feature>
<dbReference type="Proteomes" id="UP000886841">
    <property type="component" value="Unassembled WGS sequence"/>
</dbReference>
<dbReference type="PROSITE" id="PS51278">
    <property type="entry name" value="GATASE_TYPE_2"/>
    <property type="match status" value="1"/>
</dbReference>
<feature type="binding site" evidence="10">
    <location>
        <position position="258"/>
    </location>
    <ligand>
        <name>ATP</name>
        <dbReference type="ChEBI" id="CHEBI:30616"/>
    </ligand>
</feature>
<dbReference type="Gene3D" id="3.40.50.620">
    <property type="entry name" value="HUPs"/>
    <property type="match status" value="1"/>
</dbReference>
<evidence type="ECO:0000256" key="6">
    <source>
        <dbReference type="ARBA" id="ARBA00022888"/>
    </source>
</evidence>
<reference evidence="13" key="1">
    <citation type="submission" date="2020-10" db="EMBL/GenBank/DDBJ databases">
        <authorList>
            <person name="Gilroy R."/>
        </authorList>
    </citation>
    <scope>NUCLEOTIDE SEQUENCE</scope>
    <source>
        <strain evidence="13">ChiSxjej1B13-7041</strain>
    </source>
</reference>
<dbReference type="CDD" id="cd00712">
    <property type="entry name" value="AsnB"/>
    <property type="match status" value="1"/>
</dbReference>
<comment type="pathway">
    <text evidence="1">Amino-acid biosynthesis; L-asparagine biosynthesis; L-asparagine from L-aspartate (L-Gln route): step 1/1.</text>
</comment>
<dbReference type="SUPFAM" id="SSF56235">
    <property type="entry name" value="N-terminal nucleophile aminohydrolases (Ntn hydrolases)"/>
    <property type="match status" value="1"/>
</dbReference>
<feature type="domain" description="Glutamine amidotransferase type-2" evidence="12">
    <location>
        <begin position="2"/>
        <end position="210"/>
    </location>
</feature>
<comment type="catalytic activity">
    <reaction evidence="8">
        <text>L-aspartate + L-glutamine + ATP + H2O = L-asparagine + L-glutamate + AMP + diphosphate + H(+)</text>
        <dbReference type="Rhea" id="RHEA:12228"/>
        <dbReference type="ChEBI" id="CHEBI:15377"/>
        <dbReference type="ChEBI" id="CHEBI:15378"/>
        <dbReference type="ChEBI" id="CHEBI:29985"/>
        <dbReference type="ChEBI" id="CHEBI:29991"/>
        <dbReference type="ChEBI" id="CHEBI:30616"/>
        <dbReference type="ChEBI" id="CHEBI:33019"/>
        <dbReference type="ChEBI" id="CHEBI:58048"/>
        <dbReference type="ChEBI" id="CHEBI:58359"/>
        <dbReference type="ChEBI" id="CHEBI:456215"/>
        <dbReference type="EC" id="6.3.5.4"/>
    </reaction>
</comment>
<dbReference type="PANTHER" id="PTHR43284">
    <property type="entry name" value="ASPARAGINE SYNTHETASE (GLUTAMINE-HYDROLYZING)"/>
    <property type="match status" value="1"/>
</dbReference>
<feature type="active site" description="For GATase activity" evidence="9">
    <location>
        <position position="2"/>
    </location>
</feature>
<dbReference type="InterPro" id="IPR017932">
    <property type="entry name" value="GATase_2_dom"/>
</dbReference>
<dbReference type="NCBIfam" id="TIGR01536">
    <property type="entry name" value="asn_synth_AEB"/>
    <property type="match status" value="1"/>
</dbReference>
<keyword evidence="13" id="KW-0436">Ligase</keyword>
<dbReference type="InterPro" id="IPR033738">
    <property type="entry name" value="AsnB_N"/>
</dbReference>
<keyword evidence="6 9" id="KW-0061">Asparagine biosynthesis</keyword>
<evidence type="ECO:0000259" key="12">
    <source>
        <dbReference type="PROSITE" id="PS51278"/>
    </source>
</evidence>
<name>A0A9D1JFI4_9FIRM</name>
<evidence type="ECO:0000313" key="14">
    <source>
        <dbReference type="Proteomes" id="UP000886841"/>
    </source>
</evidence>
<evidence type="ECO:0000256" key="11">
    <source>
        <dbReference type="PIRSR" id="PIRSR001589-3"/>
    </source>
</evidence>
<dbReference type="EMBL" id="DVHU01000045">
    <property type="protein sequence ID" value="HIR92755.1"/>
    <property type="molecule type" value="Genomic_DNA"/>
</dbReference>
<dbReference type="SUPFAM" id="SSF52402">
    <property type="entry name" value="Adenine nucleotide alpha hydrolases-like"/>
    <property type="match status" value="1"/>
</dbReference>
<evidence type="ECO:0000256" key="10">
    <source>
        <dbReference type="PIRSR" id="PIRSR001589-2"/>
    </source>
</evidence>
<feature type="binding site" evidence="10">
    <location>
        <position position="280"/>
    </location>
    <ligand>
        <name>ATP</name>
        <dbReference type="ChEBI" id="CHEBI:30616"/>
    </ligand>
</feature>
<comment type="similarity">
    <text evidence="2">Belongs to the asparagine synthetase family.</text>
</comment>
<evidence type="ECO:0000256" key="7">
    <source>
        <dbReference type="ARBA" id="ARBA00022962"/>
    </source>
</evidence>
<evidence type="ECO:0000313" key="13">
    <source>
        <dbReference type="EMBL" id="HIR92755.1"/>
    </source>
</evidence>
<organism evidence="13 14">
    <name type="scientific">Candidatus Egerieimonas intestinavium</name>
    <dbReference type="NCBI Taxonomy" id="2840777"/>
    <lineage>
        <taxon>Bacteria</taxon>
        <taxon>Bacillati</taxon>
        <taxon>Bacillota</taxon>
        <taxon>Clostridia</taxon>
        <taxon>Lachnospirales</taxon>
        <taxon>Lachnospiraceae</taxon>
        <taxon>Lachnospiraceae incertae sedis</taxon>
        <taxon>Candidatus Egerieimonas</taxon>
    </lineage>
</organism>
<evidence type="ECO:0000256" key="3">
    <source>
        <dbReference type="ARBA" id="ARBA00012737"/>
    </source>
</evidence>
<feature type="binding site" evidence="10">
    <location>
        <begin position="355"/>
        <end position="356"/>
    </location>
    <ligand>
        <name>ATP</name>
        <dbReference type="ChEBI" id="CHEBI:30616"/>
    </ligand>
</feature>
<evidence type="ECO:0000256" key="2">
    <source>
        <dbReference type="ARBA" id="ARBA00005752"/>
    </source>
</evidence>
<dbReference type="InterPro" id="IPR029055">
    <property type="entry name" value="Ntn_hydrolases_N"/>
</dbReference>
<dbReference type="Pfam" id="PF00733">
    <property type="entry name" value="Asn_synthase"/>
    <property type="match status" value="1"/>
</dbReference>
<evidence type="ECO:0000256" key="1">
    <source>
        <dbReference type="ARBA" id="ARBA00005187"/>
    </source>
</evidence>
<dbReference type="GO" id="GO:0005524">
    <property type="term" value="F:ATP binding"/>
    <property type="evidence" value="ECO:0007669"/>
    <property type="project" value="UniProtKB-KW"/>
</dbReference>
<dbReference type="EC" id="6.3.5.4" evidence="3"/>
<evidence type="ECO:0000256" key="9">
    <source>
        <dbReference type="PIRSR" id="PIRSR001589-1"/>
    </source>
</evidence>
<evidence type="ECO:0000256" key="4">
    <source>
        <dbReference type="ARBA" id="ARBA00022741"/>
    </source>
</evidence>
<dbReference type="CDD" id="cd01991">
    <property type="entry name" value="Asn_synthase_B_C"/>
    <property type="match status" value="1"/>
</dbReference>
<dbReference type="InterPro" id="IPR001962">
    <property type="entry name" value="Asn_synthase"/>
</dbReference>
<keyword evidence="5 10" id="KW-0067">ATP-binding</keyword>
<keyword evidence="4 10" id="KW-0547">Nucleotide-binding</keyword>
<dbReference type="AlphaFoldDB" id="A0A9D1JFI4"/>
<dbReference type="Gene3D" id="3.60.20.10">
    <property type="entry name" value="Glutamine Phosphoribosylpyrophosphate, subunit 1, domain 1"/>
    <property type="match status" value="1"/>
</dbReference>
<dbReference type="GO" id="GO:0004066">
    <property type="term" value="F:asparagine synthase (glutamine-hydrolyzing) activity"/>
    <property type="evidence" value="ECO:0007669"/>
    <property type="project" value="UniProtKB-EC"/>
</dbReference>
<sequence>MCGICGIIGEVEHREKVLEQMMNRIIHRGPDDAGTHEKGKAALGFRRLSIIDLEHGHQPMYNEDGDVVIVFNGEIYNHMEVRQELLEKGHVFRNNSDTECLVHAYEEYKEGMLSRLRGMFGFAIWDEREQQLFMARDFFGIKPVYYSVIDGCLVFGSEIKSILEFPGYKKEVNLQALDQYLSYQYSVLPETFFKGIYKLLPGHYLKYKDGEVETYRYWNAVLHPEKKQKAADIEAELKSSLENSIEAHKISDVEVGSLLSSGVDSSYILANAQVDKTFTVGFKEGDGQYSEIGQASALSRELGCENYQKVITPKEYWGALSKIMYHMDEPLADPAAVALYFVDQLAAEQVKVVMSGEGSDELFGGYNIYHEPTSLRPFKIFPAGFKRWMGKRLAASRGNFKGKNYMIRGCKPLEKRFIGNAHMMDQEEKRSILADHVPATDPTVLTAECYEKTQGLDEVSRMQYIDLNFWLPGDILLKADKMSMAHSLETRVPFLDKEVFRTASKLAVHNKVNGKTTKFAFREVAAEKLPESTFKKKKLGFPVPIRVWLKQPKYYERVKEAFTGEDAAQFFKTERLVELLDDHYKGVKDNSRKIWEVYMFLVWYQVYFHDFDQYMAAK</sequence>
<dbReference type="InterPro" id="IPR006426">
    <property type="entry name" value="Asn_synth_AEB"/>
</dbReference>
<feature type="site" description="Important for beta-aspartyl-AMP intermediate formation" evidence="11">
    <location>
        <position position="357"/>
    </location>
</feature>
<dbReference type="GO" id="GO:0006529">
    <property type="term" value="P:asparagine biosynthetic process"/>
    <property type="evidence" value="ECO:0007669"/>
    <property type="project" value="UniProtKB-KW"/>
</dbReference>
<dbReference type="InterPro" id="IPR051786">
    <property type="entry name" value="ASN_synthetase/amidase"/>
</dbReference>
<keyword evidence="9" id="KW-0028">Amino-acid biosynthesis</keyword>
<keyword evidence="7 9" id="KW-0315">Glutamine amidotransferase</keyword>
<protein>
    <recommendedName>
        <fullName evidence="3">asparagine synthase (glutamine-hydrolyzing)</fullName>
        <ecNumber evidence="3">6.3.5.4</ecNumber>
    </recommendedName>
</protein>
<reference evidence="13" key="2">
    <citation type="journal article" date="2021" name="PeerJ">
        <title>Extensive microbial diversity within the chicken gut microbiome revealed by metagenomics and culture.</title>
        <authorList>
            <person name="Gilroy R."/>
            <person name="Ravi A."/>
            <person name="Getino M."/>
            <person name="Pursley I."/>
            <person name="Horton D.L."/>
            <person name="Alikhan N.F."/>
            <person name="Baker D."/>
            <person name="Gharbi K."/>
            <person name="Hall N."/>
            <person name="Watson M."/>
            <person name="Adriaenssens E.M."/>
            <person name="Foster-Nyarko E."/>
            <person name="Jarju S."/>
            <person name="Secka A."/>
            <person name="Antonio M."/>
            <person name="Oren A."/>
            <person name="Chaudhuri R.R."/>
            <person name="La Ragione R."/>
            <person name="Hildebrand F."/>
            <person name="Pallen M.J."/>
        </authorList>
    </citation>
    <scope>NUCLEOTIDE SEQUENCE</scope>
    <source>
        <strain evidence="13">ChiSxjej1B13-7041</strain>
    </source>
</reference>
<dbReference type="Pfam" id="PF13537">
    <property type="entry name" value="GATase_7"/>
    <property type="match status" value="1"/>
</dbReference>
<dbReference type="InterPro" id="IPR014729">
    <property type="entry name" value="Rossmann-like_a/b/a_fold"/>
</dbReference>
<gene>
    <name evidence="13" type="primary">asnB</name>
    <name evidence="13" type="ORF">IAB98_04980</name>
</gene>
<evidence type="ECO:0000256" key="8">
    <source>
        <dbReference type="ARBA" id="ARBA00048741"/>
    </source>
</evidence>
<comment type="caution">
    <text evidence="13">The sequence shown here is derived from an EMBL/GenBank/DDBJ whole genome shotgun (WGS) entry which is preliminary data.</text>
</comment>